<dbReference type="GO" id="GO:0005694">
    <property type="term" value="C:chromosome"/>
    <property type="evidence" value="ECO:0007669"/>
    <property type="project" value="InterPro"/>
</dbReference>
<dbReference type="InterPro" id="IPR000565">
    <property type="entry name" value="Topo_IIA_B"/>
</dbReference>
<keyword evidence="7" id="KW-0067">ATP-binding</keyword>
<dbReference type="GO" id="GO:0046872">
    <property type="term" value="F:metal ion binding"/>
    <property type="evidence" value="ECO:0007669"/>
    <property type="project" value="UniProtKB-KW"/>
</dbReference>
<evidence type="ECO:0000256" key="11">
    <source>
        <dbReference type="ARBA" id="ARBA00023235"/>
    </source>
</evidence>
<sequence>MSKGNYDASSITVLEGLEAVRKRPAMYIGDSDITGLHHLIYEVVDNGIDEALAGYASEVSITLNDDGSVSIEDNGRGIPVDIHPTKKVSALEIAATILHAGGKFGGDGYKVSSGLHGVGLSVVNALSEWMRAEVFRDGKHWIQEYDRGVPRSKVKDIGETEKRGTRITFKPDPEIFSTTHYILKRLHTRFRQQTYLTAGLRINVNDLRKEDERGDSKTLSRHYTFYFAGGVRSYVKQLNTSFKPVNKRVFYVKKEEDGAEVEVAFQYTNDIQERTQAFANNVHNPEGGTHLTGFRMALTKSLNDYLTKEGGEKEKEIKLTGDDTKEGLTAIVSIKVTEAQFEGQTKIKLNNPEATQIVRKVVSEALDEFLEENPREAKAIMSRVVIAHKARKAAKAAREAVVRKGALEGGTLPGKLADCSSRKPENSELFIVEGDSAGGSAKQARDRGTQAIFPLRGKPLNSEKYRLDKVVENKELKELVIALGTGIGETLDLDKLRYHKIILMNDADVDGEHITTLVLTLFFRYLKPIIDQGYLYVAQPPLYKVEVSKTESYWVGSDEEKEQLLARLKSEGKETKNIQRFKGLGEMNPEQLWETTMDPESRVLKKISIEDIEEAEKTFEMLMGSEVAPRKKFIQTHSQEAELDI</sequence>
<dbReference type="PROSITE" id="PS00177">
    <property type="entry name" value="TOPOISOMERASE_II"/>
    <property type="match status" value="1"/>
</dbReference>
<dbReference type="InterPro" id="IPR020568">
    <property type="entry name" value="Ribosomal_Su5_D2-typ_SF"/>
</dbReference>
<dbReference type="Pfam" id="PF02518">
    <property type="entry name" value="HATPase_c"/>
    <property type="match status" value="1"/>
</dbReference>
<keyword evidence="5" id="KW-0479">Metal-binding</keyword>
<evidence type="ECO:0000256" key="9">
    <source>
        <dbReference type="ARBA" id="ARBA00023029"/>
    </source>
</evidence>
<evidence type="ECO:0000256" key="5">
    <source>
        <dbReference type="ARBA" id="ARBA00022723"/>
    </source>
</evidence>
<dbReference type="InterPro" id="IPR006171">
    <property type="entry name" value="TOPRIM_dom"/>
</dbReference>
<evidence type="ECO:0000256" key="2">
    <source>
        <dbReference type="ARBA" id="ARBA00001946"/>
    </source>
</evidence>
<evidence type="ECO:0000259" key="12">
    <source>
        <dbReference type="PROSITE" id="PS50880"/>
    </source>
</evidence>
<dbReference type="FunFam" id="3.40.50.670:FF:000002">
    <property type="entry name" value="DNA gyrase subunit B"/>
    <property type="match status" value="1"/>
</dbReference>
<dbReference type="GO" id="GO:0006265">
    <property type="term" value="P:DNA topological change"/>
    <property type="evidence" value="ECO:0007669"/>
    <property type="project" value="InterPro"/>
</dbReference>
<dbReference type="SUPFAM" id="SSF54211">
    <property type="entry name" value="Ribosomal protein S5 domain 2-like"/>
    <property type="match status" value="1"/>
</dbReference>
<protein>
    <recommendedName>
        <fullName evidence="4">DNA topoisomerase (ATP-hydrolyzing)</fullName>
        <ecNumber evidence="4">5.6.2.2</ecNumber>
    </recommendedName>
</protein>
<proteinExistence type="inferred from homology"/>
<dbReference type="CDD" id="cd00822">
    <property type="entry name" value="TopoII_Trans_DNA_gyrase"/>
    <property type="match status" value="1"/>
</dbReference>
<dbReference type="Gene3D" id="3.40.50.670">
    <property type="match status" value="1"/>
</dbReference>
<comment type="cofactor">
    <cofactor evidence="2">
        <name>Mg(2+)</name>
        <dbReference type="ChEBI" id="CHEBI:18420"/>
    </cofactor>
</comment>
<dbReference type="InterPro" id="IPR018522">
    <property type="entry name" value="TopoIIA_CS"/>
</dbReference>
<dbReference type="PANTHER" id="PTHR45866">
    <property type="entry name" value="DNA GYRASE/TOPOISOMERASE SUBUNIT B"/>
    <property type="match status" value="1"/>
</dbReference>
<accession>A0A136LY68</accession>
<dbReference type="InterPro" id="IPR003594">
    <property type="entry name" value="HATPase_dom"/>
</dbReference>
<dbReference type="NCBIfam" id="NF004189">
    <property type="entry name" value="PRK05644.1"/>
    <property type="match status" value="1"/>
</dbReference>
<dbReference type="Pfam" id="PF00986">
    <property type="entry name" value="DNA_gyraseB_C"/>
    <property type="match status" value="1"/>
</dbReference>
<evidence type="ECO:0000313" key="14">
    <source>
        <dbReference type="Proteomes" id="UP000070457"/>
    </source>
</evidence>
<dbReference type="InterPro" id="IPR001241">
    <property type="entry name" value="Topo_IIA"/>
</dbReference>
<dbReference type="InterPro" id="IPR014721">
    <property type="entry name" value="Ribsml_uS5_D2-typ_fold_subgr"/>
</dbReference>
<dbReference type="InterPro" id="IPR036890">
    <property type="entry name" value="HATPase_C_sf"/>
</dbReference>
<evidence type="ECO:0000256" key="6">
    <source>
        <dbReference type="ARBA" id="ARBA00022741"/>
    </source>
</evidence>
<reference evidence="13 14" key="1">
    <citation type="submission" date="2015-02" db="EMBL/GenBank/DDBJ databases">
        <title>Improved understanding of the partial-nitritation anammox process through 23 genomes representing the majority of the microbial community.</title>
        <authorList>
            <person name="Speth D.R."/>
            <person name="In T Zandt M."/>
            <person name="Guerrero Cruz S."/>
            <person name="Jetten M.S."/>
            <person name="Dutilh B.E."/>
        </authorList>
    </citation>
    <scope>NUCLEOTIDE SEQUENCE [LARGE SCALE GENOMIC DNA]</scope>
    <source>
        <strain evidence="13">OLB20</strain>
    </source>
</reference>
<dbReference type="SMART" id="SM00387">
    <property type="entry name" value="HATPase_c"/>
    <property type="match status" value="1"/>
</dbReference>
<dbReference type="InterPro" id="IPR002288">
    <property type="entry name" value="DNA_gyrase_B_C"/>
</dbReference>
<dbReference type="FunFam" id="3.30.565.10:FF:000002">
    <property type="entry name" value="DNA gyrase subunit B"/>
    <property type="match status" value="1"/>
</dbReference>
<dbReference type="PRINTS" id="PR00418">
    <property type="entry name" value="TPI2FAMILY"/>
</dbReference>
<evidence type="ECO:0000256" key="8">
    <source>
        <dbReference type="ARBA" id="ARBA00022842"/>
    </source>
</evidence>
<comment type="similarity">
    <text evidence="3">Belongs to the type II topoisomerase GyrB family.</text>
</comment>
<evidence type="ECO:0000313" key="13">
    <source>
        <dbReference type="EMBL" id="KXK26593.1"/>
    </source>
</evidence>
<organism evidence="13 14">
    <name type="scientific">candidate division WS6 bacterium OLB20</name>
    <dbReference type="NCBI Taxonomy" id="1617426"/>
    <lineage>
        <taxon>Bacteria</taxon>
        <taxon>Candidatus Dojkabacteria</taxon>
    </lineage>
</organism>
<dbReference type="Gene3D" id="3.30.565.10">
    <property type="entry name" value="Histidine kinase-like ATPase, C-terminal domain"/>
    <property type="match status" value="1"/>
</dbReference>
<dbReference type="NCBIfam" id="TIGR01059">
    <property type="entry name" value="gyrB"/>
    <property type="match status" value="1"/>
</dbReference>
<dbReference type="Gene3D" id="3.30.230.10">
    <property type="match status" value="1"/>
</dbReference>
<dbReference type="SUPFAM" id="SSF56719">
    <property type="entry name" value="Type II DNA topoisomerase"/>
    <property type="match status" value="1"/>
</dbReference>
<gene>
    <name evidence="13" type="primary">gyrB</name>
    <name evidence="13" type="ORF">TR69_WS6001000599</name>
</gene>
<comment type="catalytic activity">
    <reaction evidence="1">
        <text>ATP-dependent breakage, passage and rejoining of double-stranded DNA.</text>
        <dbReference type="EC" id="5.6.2.2"/>
    </reaction>
</comment>
<dbReference type="STRING" id="1617426.TR69_WS6001000599"/>
<dbReference type="PATRIC" id="fig|1617426.3.peg.595"/>
<evidence type="ECO:0000256" key="3">
    <source>
        <dbReference type="ARBA" id="ARBA00010708"/>
    </source>
</evidence>
<dbReference type="InterPro" id="IPR011557">
    <property type="entry name" value="GyrB"/>
</dbReference>
<dbReference type="Pfam" id="PF00204">
    <property type="entry name" value="DNA_gyraseB"/>
    <property type="match status" value="1"/>
</dbReference>
<dbReference type="AlphaFoldDB" id="A0A136LY68"/>
<dbReference type="GO" id="GO:0034335">
    <property type="term" value="F:DNA negative supercoiling activity"/>
    <property type="evidence" value="ECO:0007669"/>
    <property type="project" value="UniProtKB-ARBA"/>
</dbReference>
<dbReference type="InterPro" id="IPR013759">
    <property type="entry name" value="Topo_IIA_B_C"/>
</dbReference>
<evidence type="ECO:0000256" key="10">
    <source>
        <dbReference type="ARBA" id="ARBA00023125"/>
    </source>
</evidence>
<dbReference type="NCBIfam" id="NF011501">
    <property type="entry name" value="PRK14939.1"/>
    <property type="match status" value="1"/>
</dbReference>
<dbReference type="PROSITE" id="PS50880">
    <property type="entry name" value="TOPRIM"/>
    <property type="match status" value="1"/>
</dbReference>
<dbReference type="InterPro" id="IPR013760">
    <property type="entry name" value="Topo_IIA-like_dom_sf"/>
</dbReference>
<dbReference type="SMART" id="SM00433">
    <property type="entry name" value="TOP2c"/>
    <property type="match status" value="1"/>
</dbReference>
<dbReference type="FunFam" id="3.30.230.10:FF:000005">
    <property type="entry name" value="DNA gyrase subunit B"/>
    <property type="match status" value="1"/>
</dbReference>
<keyword evidence="10" id="KW-0238">DNA-binding</keyword>
<feature type="domain" description="Toprim" evidence="12">
    <location>
        <begin position="427"/>
        <end position="541"/>
    </location>
</feature>
<dbReference type="Proteomes" id="UP000070457">
    <property type="component" value="Unassembled WGS sequence"/>
</dbReference>
<keyword evidence="11 13" id="KW-0413">Isomerase</keyword>
<dbReference type="Pfam" id="PF01751">
    <property type="entry name" value="Toprim"/>
    <property type="match status" value="1"/>
</dbReference>
<name>A0A136LY68_9BACT</name>
<dbReference type="PRINTS" id="PR01159">
    <property type="entry name" value="DNAGYRASEB"/>
</dbReference>
<dbReference type="SUPFAM" id="SSF55874">
    <property type="entry name" value="ATPase domain of HSP90 chaperone/DNA topoisomerase II/histidine kinase"/>
    <property type="match status" value="1"/>
</dbReference>
<dbReference type="GO" id="GO:0003677">
    <property type="term" value="F:DNA binding"/>
    <property type="evidence" value="ECO:0007669"/>
    <property type="project" value="UniProtKB-KW"/>
</dbReference>
<dbReference type="CDD" id="cd16928">
    <property type="entry name" value="HATPase_GyrB-like"/>
    <property type="match status" value="1"/>
</dbReference>
<evidence type="ECO:0000256" key="4">
    <source>
        <dbReference type="ARBA" id="ARBA00012895"/>
    </source>
</evidence>
<evidence type="ECO:0000256" key="7">
    <source>
        <dbReference type="ARBA" id="ARBA00022840"/>
    </source>
</evidence>
<dbReference type="EC" id="5.6.2.2" evidence="4"/>
<evidence type="ECO:0000256" key="1">
    <source>
        <dbReference type="ARBA" id="ARBA00000185"/>
    </source>
</evidence>
<dbReference type="EMBL" id="JYNZ01000003">
    <property type="protein sequence ID" value="KXK26593.1"/>
    <property type="molecule type" value="Genomic_DNA"/>
</dbReference>
<dbReference type="PANTHER" id="PTHR45866:SF1">
    <property type="entry name" value="DNA GYRASE SUBUNIT B, MITOCHONDRIAL"/>
    <property type="match status" value="1"/>
</dbReference>
<dbReference type="GO" id="GO:0005524">
    <property type="term" value="F:ATP binding"/>
    <property type="evidence" value="ECO:0007669"/>
    <property type="project" value="UniProtKB-KW"/>
</dbReference>
<keyword evidence="8" id="KW-0460">Magnesium</keyword>
<keyword evidence="9" id="KW-0799">Topoisomerase</keyword>
<comment type="caution">
    <text evidence="13">The sequence shown here is derived from an EMBL/GenBank/DDBJ whole genome shotgun (WGS) entry which is preliminary data.</text>
</comment>
<keyword evidence="6" id="KW-0547">Nucleotide-binding</keyword>
<dbReference type="InterPro" id="IPR013506">
    <property type="entry name" value="Topo_IIA_bsu_dom2"/>
</dbReference>